<protein>
    <submittedName>
        <fullName evidence="1">Glr3244 protein</fullName>
    </submittedName>
</protein>
<dbReference type="HOGENOM" id="CLU_1330365_0_0_3"/>
<evidence type="ECO:0000313" key="2">
    <source>
        <dbReference type="Proteomes" id="UP000000557"/>
    </source>
</evidence>
<name>Q7NGC7_GLOVI</name>
<evidence type="ECO:0000313" key="1">
    <source>
        <dbReference type="EMBL" id="BAC91185.1"/>
    </source>
</evidence>
<dbReference type="InParanoid" id="Q7NGC7"/>
<dbReference type="KEGG" id="gvi:glr3244"/>
<proteinExistence type="predicted"/>
<dbReference type="Proteomes" id="UP000000557">
    <property type="component" value="Chromosome"/>
</dbReference>
<accession>Q7NGC7</accession>
<organism evidence="1 2">
    <name type="scientific">Gloeobacter violaceus (strain ATCC 29082 / PCC 7421)</name>
    <dbReference type="NCBI Taxonomy" id="251221"/>
    <lineage>
        <taxon>Bacteria</taxon>
        <taxon>Bacillati</taxon>
        <taxon>Cyanobacteriota</taxon>
        <taxon>Cyanophyceae</taxon>
        <taxon>Gloeobacterales</taxon>
        <taxon>Gloeobacteraceae</taxon>
        <taxon>Gloeobacter</taxon>
    </lineage>
</organism>
<reference evidence="1 2" key="1">
    <citation type="journal article" date="2003" name="DNA Res.">
        <title>Complete genome structure of Gloeobacter violaceus PCC 7421, a cyanobacterium that lacks thylakoids.</title>
        <authorList>
            <person name="Nakamura Y."/>
            <person name="Kaneko T."/>
            <person name="Sato S."/>
            <person name="Mimuro M."/>
            <person name="Miyashita H."/>
            <person name="Tsuchiya T."/>
            <person name="Sasamoto S."/>
            <person name="Watanabe A."/>
            <person name="Kawashima K."/>
            <person name="Kishida Y."/>
            <person name="Kiyokawa C."/>
            <person name="Kohara M."/>
            <person name="Matsumoto M."/>
            <person name="Matsuno A."/>
            <person name="Nakazaki N."/>
            <person name="Shimpo S."/>
            <person name="Takeuchi C."/>
            <person name="Yamada M."/>
            <person name="Tabata S."/>
        </authorList>
    </citation>
    <scope>NUCLEOTIDE SEQUENCE [LARGE SCALE GENOMIC DNA]</scope>
    <source>
        <strain evidence="2">ATCC 29082 / PCC 7421</strain>
    </source>
</reference>
<reference evidence="1 2" key="2">
    <citation type="journal article" date="2003" name="DNA Res.">
        <title>Complete genome structure of Gloeobacter violaceus PCC 7421, a cyanobacterium that lacks thylakoids (supplement).</title>
        <authorList>
            <person name="Nakamura Y."/>
            <person name="Kaneko T."/>
            <person name="Sato S."/>
            <person name="Mimuro M."/>
            <person name="Miyashita H."/>
            <person name="Tsuchiya T."/>
            <person name="Sasamoto S."/>
            <person name="Watanabe A."/>
            <person name="Kawashima K."/>
            <person name="Kishida Y."/>
            <person name="Kiyokawa C."/>
            <person name="Kohara M."/>
            <person name="Matsumoto M."/>
            <person name="Matsuno A."/>
            <person name="Nakazaki N."/>
            <person name="Shimpo S."/>
            <person name="Takeuchi C."/>
            <person name="Yamada M."/>
            <person name="Tabata S."/>
        </authorList>
    </citation>
    <scope>NUCLEOTIDE SEQUENCE [LARGE SCALE GENOMIC DNA]</scope>
    <source>
        <strain evidence="2">ATCC 29082 / PCC 7421</strain>
    </source>
</reference>
<dbReference type="STRING" id="251221.gene:10760753"/>
<sequence>MPMHSGRTFGTHGIRHQRAMVPTLQARTAASKPIPTETNTLFLPRTAPRRAHPSRRAVVRSSASGSNHCLRRLLDDFSRQGWRCALIEGSVYTDSLLARIGPAQTLRLVHRLLKVDSVCAGLLDLEMLLSSRQFDLVILHELPCSLARVRAHLAQTPGYGKVLWIRQNEAVLLDEEQTRPSLWTMLAERFGPKLEKWLKFLDRWEA</sequence>
<dbReference type="AlphaFoldDB" id="Q7NGC7"/>
<gene>
    <name evidence="1" type="ordered locus">glr3244</name>
</gene>
<keyword evidence="2" id="KW-1185">Reference proteome</keyword>
<dbReference type="EnsemblBacteria" id="BAC91185">
    <property type="protein sequence ID" value="BAC91185"/>
    <property type="gene ID" value="BAC91185"/>
</dbReference>
<dbReference type="EMBL" id="BA000045">
    <property type="protein sequence ID" value="BAC91185.1"/>
    <property type="molecule type" value="Genomic_DNA"/>
</dbReference>